<proteinExistence type="predicted"/>
<dbReference type="InterPro" id="IPR001610">
    <property type="entry name" value="PAC"/>
</dbReference>
<feature type="domain" description="PAS" evidence="10">
    <location>
        <begin position="353"/>
        <end position="429"/>
    </location>
</feature>
<keyword evidence="9" id="KW-1133">Transmembrane helix</keyword>
<name>A0A5F2BAH7_9LEPT</name>
<evidence type="ECO:0000256" key="4">
    <source>
        <dbReference type="ARBA" id="ARBA00022679"/>
    </source>
</evidence>
<dbReference type="PROSITE" id="PS50112">
    <property type="entry name" value="PAS"/>
    <property type="match status" value="2"/>
</dbReference>
<feature type="transmembrane region" description="Helical" evidence="9">
    <location>
        <begin position="54"/>
        <end position="73"/>
    </location>
</feature>
<dbReference type="InterPro" id="IPR000700">
    <property type="entry name" value="PAS-assoc_C"/>
</dbReference>
<dbReference type="SMART" id="SM00091">
    <property type="entry name" value="PAS"/>
    <property type="match status" value="2"/>
</dbReference>
<organism evidence="12 13">
    <name type="scientific">Leptospira barantonii</name>
    <dbReference type="NCBI Taxonomy" id="2023184"/>
    <lineage>
        <taxon>Bacteria</taxon>
        <taxon>Pseudomonadati</taxon>
        <taxon>Spirochaetota</taxon>
        <taxon>Spirochaetia</taxon>
        <taxon>Leptospirales</taxon>
        <taxon>Leptospiraceae</taxon>
        <taxon>Leptospira</taxon>
    </lineage>
</organism>
<evidence type="ECO:0000313" key="12">
    <source>
        <dbReference type="EMBL" id="TGM01060.1"/>
    </source>
</evidence>
<keyword evidence="9" id="KW-0812">Transmembrane</keyword>
<evidence type="ECO:0000256" key="9">
    <source>
        <dbReference type="SAM" id="Phobius"/>
    </source>
</evidence>
<dbReference type="GO" id="GO:0004673">
    <property type="term" value="F:protein histidine kinase activity"/>
    <property type="evidence" value="ECO:0007669"/>
    <property type="project" value="UniProtKB-EC"/>
</dbReference>
<dbReference type="SUPFAM" id="SSF55785">
    <property type="entry name" value="PYP-like sensor domain (PAS domain)"/>
    <property type="match status" value="2"/>
</dbReference>
<dbReference type="Pfam" id="PF13426">
    <property type="entry name" value="PAS_9"/>
    <property type="match status" value="1"/>
</dbReference>
<dbReference type="SMART" id="SM00086">
    <property type="entry name" value="PAC"/>
    <property type="match status" value="2"/>
</dbReference>
<dbReference type="Gene3D" id="3.30.450.20">
    <property type="entry name" value="PAS domain"/>
    <property type="match status" value="2"/>
</dbReference>
<feature type="transmembrane region" description="Helical" evidence="9">
    <location>
        <begin position="170"/>
        <end position="188"/>
    </location>
</feature>
<dbReference type="GO" id="GO:0005524">
    <property type="term" value="F:ATP binding"/>
    <property type="evidence" value="ECO:0007669"/>
    <property type="project" value="UniProtKB-KW"/>
</dbReference>
<evidence type="ECO:0000256" key="7">
    <source>
        <dbReference type="ARBA" id="ARBA00022840"/>
    </source>
</evidence>
<dbReference type="NCBIfam" id="TIGR00229">
    <property type="entry name" value="sensory_box"/>
    <property type="match status" value="2"/>
</dbReference>
<protein>
    <recommendedName>
        <fullName evidence="2">histidine kinase</fullName>
        <ecNumber evidence="2">2.7.13.3</ecNumber>
    </recommendedName>
</protein>
<feature type="domain" description="PAS" evidence="10">
    <location>
        <begin position="228"/>
        <end position="292"/>
    </location>
</feature>
<evidence type="ECO:0000259" key="10">
    <source>
        <dbReference type="PROSITE" id="PS50112"/>
    </source>
</evidence>
<dbReference type="PANTHER" id="PTHR41523:SF8">
    <property type="entry name" value="ETHYLENE RESPONSE SENSOR PROTEIN"/>
    <property type="match status" value="1"/>
</dbReference>
<gene>
    <name evidence="12" type="ORF">EHQ76_11065</name>
</gene>
<evidence type="ECO:0000256" key="3">
    <source>
        <dbReference type="ARBA" id="ARBA00022553"/>
    </source>
</evidence>
<dbReference type="SUPFAM" id="SSF55874">
    <property type="entry name" value="ATPase domain of HSP90 chaperone/DNA topoisomerase II/histidine kinase"/>
    <property type="match status" value="1"/>
</dbReference>
<reference evidence="12 13" key="1">
    <citation type="journal article" date="2019" name="PLoS Negl. Trop. Dis.">
        <title>Revisiting the worldwide diversity of Leptospira species in the environment.</title>
        <authorList>
            <person name="Vincent A.T."/>
            <person name="Schiettekatte O."/>
            <person name="Bourhy P."/>
            <person name="Veyrier F.J."/>
            <person name="Picardeau M."/>
        </authorList>
    </citation>
    <scope>NUCLEOTIDE SEQUENCE [LARGE SCALE GENOMIC DNA]</scope>
    <source>
        <strain evidence="12 13">201702444</strain>
    </source>
</reference>
<dbReference type="InterPro" id="IPR013655">
    <property type="entry name" value="PAS_fold_3"/>
</dbReference>
<feature type="transmembrane region" description="Helical" evidence="9">
    <location>
        <begin position="23"/>
        <end position="47"/>
    </location>
</feature>
<sequence length="692" mass="78888">MDCRKPEGWGNLTLFSSNMQPSWIIPSILFALTTVIILNLVYLFLYWTEKHKFLLFWFLSWFFQLVFLSGNLFRAAVEENAWISVLIHSSDVTRAFFLLMGTFLFGKKEFPKMIYWIFPIGIFWTVLEEIYFPGSDLASAPIYIIVGGAHIYSGLILLKLPSTHYKGTLIGGWNFVLWGIHIIDYPLLRPVLELAVFGFLLGGLFRLTSAISILIIYFEWSREAEIRLDSLYKKIIDTSQEGIWILDREGNTTFANHKIGELYGVDPDKMVGRNILDIVEPERRKAVADRLEARKKGITEISEYNFVNAKGEQKYAIASANPLYDDQGNYDGALAMIVDITSFKQVEEKLRESERQISTIISNISGIVYRCKNDPPHWTMEYISEGCLQLTGYTPSDFVENKILDFGDIILEEDQEEVATGVSASVESRTPYQITYRIRKKDGSIQWCFEQGIGVFGADGTLQGLEGVIIDYSLPKQAEELISNSLREKELLLREIHHRVKNYMQVLSSLIGLQSEYSQDPNAKKVLEDSQNRIASMAMIHETLYSKSVESQTFLPDYIRKLISNLMRFFGYDDKELQIDIYCDSVILNQSILIPLGLILNELITNSMKHAFPKIRGLKKLSVSFKLDEKNYSRLEVTDNGPGKFPNSQPKKDSLGTELVQLLTHQLKGTLQESTNADGFTTIVSLPPTIQK</sequence>
<dbReference type="Gene3D" id="3.30.565.10">
    <property type="entry name" value="Histidine kinase-like ATPase, C-terminal domain"/>
    <property type="match status" value="1"/>
</dbReference>
<dbReference type="InterPro" id="IPR011495">
    <property type="entry name" value="Sig_transdc_His_kin_sub2_dim/P"/>
</dbReference>
<dbReference type="EMBL" id="RQGN01000052">
    <property type="protein sequence ID" value="TGM01060.1"/>
    <property type="molecule type" value="Genomic_DNA"/>
</dbReference>
<dbReference type="InterPro" id="IPR000014">
    <property type="entry name" value="PAS"/>
</dbReference>
<feature type="transmembrane region" description="Helical" evidence="9">
    <location>
        <begin position="194"/>
        <end position="218"/>
    </location>
</feature>
<dbReference type="CDD" id="cd00130">
    <property type="entry name" value="PAS"/>
    <property type="match status" value="2"/>
</dbReference>
<keyword evidence="7" id="KW-0067">ATP-binding</keyword>
<dbReference type="OrthoDB" id="344644at2"/>
<comment type="catalytic activity">
    <reaction evidence="1">
        <text>ATP + protein L-histidine = ADP + protein N-phospho-L-histidine.</text>
        <dbReference type="EC" id="2.7.13.3"/>
    </reaction>
</comment>
<keyword evidence="8" id="KW-0843">Virulence</keyword>
<dbReference type="AlphaFoldDB" id="A0A5F2BAH7"/>
<evidence type="ECO:0000256" key="1">
    <source>
        <dbReference type="ARBA" id="ARBA00000085"/>
    </source>
</evidence>
<keyword evidence="5" id="KW-0547">Nucleotide-binding</keyword>
<dbReference type="RefSeq" id="WP_135671039.1">
    <property type="nucleotide sequence ID" value="NZ_RQGN01000052.1"/>
</dbReference>
<evidence type="ECO:0000313" key="13">
    <source>
        <dbReference type="Proteomes" id="UP000298429"/>
    </source>
</evidence>
<feature type="domain" description="PAC" evidence="11">
    <location>
        <begin position="300"/>
        <end position="352"/>
    </location>
</feature>
<accession>A0A5F2BAH7</accession>
<dbReference type="InterPro" id="IPR035965">
    <property type="entry name" value="PAS-like_dom_sf"/>
</dbReference>
<feature type="transmembrane region" description="Helical" evidence="9">
    <location>
        <begin position="138"/>
        <end position="158"/>
    </location>
</feature>
<dbReference type="EC" id="2.7.13.3" evidence="2"/>
<dbReference type="Proteomes" id="UP000298429">
    <property type="component" value="Unassembled WGS sequence"/>
</dbReference>
<feature type="transmembrane region" description="Helical" evidence="9">
    <location>
        <begin position="113"/>
        <end position="132"/>
    </location>
</feature>
<evidence type="ECO:0000256" key="8">
    <source>
        <dbReference type="ARBA" id="ARBA00023026"/>
    </source>
</evidence>
<keyword evidence="3" id="KW-0597">Phosphoprotein</keyword>
<dbReference type="PROSITE" id="PS50113">
    <property type="entry name" value="PAC"/>
    <property type="match status" value="2"/>
</dbReference>
<dbReference type="PANTHER" id="PTHR41523">
    <property type="entry name" value="TWO-COMPONENT SYSTEM SENSOR PROTEIN"/>
    <property type="match status" value="1"/>
</dbReference>
<dbReference type="InterPro" id="IPR036890">
    <property type="entry name" value="HATPase_C_sf"/>
</dbReference>
<keyword evidence="4" id="KW-0808">Transferase</keyword>
<feature type="domain" description="PAC" evidence="11">
    <location>
        <begin position="432"/>
        <end position="484"/>
    </location>
</feature>
<evidence type="ECO:0000256" key="5">
    <source>
        <dbReference type="ARBA" id="ARBA00022741"/>
    </source>
</evidence>
<evidence type="ECO:0000256" key="6">
    <source>
        <dbReference type="ARBA" id="ARBA00022777"/>
    </source>
</evidence>
<dbReference type="Pfam" id="PF08447">
    <property type="entry name" value="PAS_3"/>
    <property type="match status" value="1"/>
</dbReference>
<keyword evidence="6" id="KW-0418">Kinase</keyword>
<evidence type="ECO:0000256" key="2">
    <source>
        <dbReference type="ARBA" id="ARBA00012438"/>
    </source>
</evidence>
<keyword evidence="9" id="KW-0472">Membrane</keyword>
<comment type="caution">
    <text evidence="12">The sequence shown here is derived from an EMBL/GenBank/DDBJ whole genome shotgun (WGS) entry which is preliminary data.</text>
</comment>
<dbReference type="Pfam" id="PF07568">
    <property type="entry name" value="HisKA_2"/>
    <property type="match status" value="1"/>
</dbReference>
<evidence type="ECO:0000259" key="11">
    <source>
        <dbReference type="PROSITE" id="PS50113"/>
    </source>
</evidence>